<reference evidence="2 3" key="2">
    <citation type="journal article" date="2021" name="Genomics">
        <title>High-quality reference genome for Clonorchis sinensis.</title>
        <authorList>
            <person name="Young N.D."/>
            <person name="Stroehlein A.J."/>
            <person name="Kinkar L."/>
            <person name="Wang T."/>
            <person name="Sohn W.M."/>
            <person name="Chang B.C.H."/>
            <person name="Kaur P."/>
            <person name="Weisz D."/>
            <person name="Dudchenko O."/>
            <person name="Aiden E.L."/>
            <person name="Korhonen P.K."/>
            <person name="Gasser R.B."/>
        </authorList>
    </citation>
    <scope>NUCLEOTIDE SEQUENCE [LARGE SCALE GENOMIC DNA]</scope>
    <source>
        <strain evidence="2">Cs-k2</strain>
    </source>
</reference>
<evidence type="ECO:0000313" key="3">
    <source>
        <dbReference type="Proteomes" id="UP000286415"/>
    </source>
</evidence>
<dbReference type="AlphaFoldDB" id="A0A3R7DJY4"/>
<feature type="compositionally biased region" description="Basic and acidic residues" evidence="1">
    <location>
        <begin position="62"/>
        <end position="75"/>
    </location>
</feature>
<dbReference type="OrthoDB" id="9984614at2759"/>
<organism evidence="2 3">
    <name type="scientific">Clonorchis sinensis</name>
    <name type="common">Chinese liver fluke</name>
    <dbReference type="NCBI Taxonomy" id="79923"/>
    <lineage>
        <taxon>Eukaryota</taxon>
        <taxon>Metazoa</taxon>
        <taxon>Spiralia</taxon>
        <taxon>Lophotrochozoa</taxon>
        <taxon>Platyhelminthes</taxon>
        <taxon>Trematoda</taxon>
        <taxon>Digenea</taxon>
        <taxon>Opisthorchiida</taxon>
        <taxon>Opisthorchiata</taxon>
        <taxon>Opisthorchiidae</taxon>
        <taxon>Clonorchis</taxon>
    </lineage>
</organism>
<feature type="region of interest" description="Disordered" evidence="1">
    <location>
        <begin position="1"/>
        <end position="80"/>
    </location>
</feature>
<evidence type="ECO:0000256" key="1">
    <source>
        <dbReference type="SAM" id="MobiDB-lite"/>
    </source>
</evidence>
<feature type="compositionally biased region" description="Polar residues" evidence="1">
    <location>
        <begin position="41"/>
        <end position="54"/>
    </location>
</feature>
<protein>
    <submittedName>
        <fullName evidence="2">Uncharacterized protein</fullName>
    </submittedName>
</protein>
<dbReference type="InParanoid" id="A0A3R7DJY4"/>
<reference evidence="2 3" key="1">
    <citation type="journal article" date="2018" name="Biotechnol. Adv.">
        <title>Improved genomic resources and new bioinformatic workflow for the carcinogenic parasite Clonorchis sinensis: Biotechnological implications.</title>
        <authorList>
            <person name="Wang D."/>
            <person name="Korhonen P.K."/>
            <person name="Gasser R.B."/>
            <person name="Young N.D."/>
        </authorList>
    </citation>
    <scope>NUCLEOTIDE SEQUENCE [LARGE SCALE GENOMIC DNA]</scope>
    <source>
        <strain evidence="2">Cs-k2</strain>
    </source>
</reference>
<dbReference type="Proteomes" id="UP000286415">
    <property type="component" value="Unassembled WGS sequence"/>
</dbReference>
<name>A0A3R7DJY4_CLOSI</name>
<evidence type="ECO:0000313" key="2">
    <source>
        <dbReference type="EMBL" id="KAG5443076.1"/>
    </source>
</evidence>
<dbReference type="EMBL" id="NIRI02000056">
    <property type="protein sequence ID" value="KAG5443076.1"/>
    <property type="molecule type" value="Genomic_DNA"/>
</dbReference>
<proteinExistence type="predicted"/>
<comment type="caution">
    <text evidence="2">The sequence shown here is derived from an EMBL/GenBank/DDBJ whole genome shotgun (WGS) entry which is preliminary data.</text>
</comment>
<sequence>MRCPPSGLDQSEGCRENNTRLGRRSATSSRQLPVDARLRHTTPTKASCLSSVDSQEGFGTHRTSDWAKRQDKSQRTQEPVYARTDLFTHNVQSTHCLRKSSTTDPLIAVGNPAYEQGPPVDLLASMYEH</sequence>
<accession>A0A3R7DJY4</accession>
<keyword evidence="3" id="KW-1185">Reference proteome</keyword>
<gene>
    <name evidence="2" type="ORF">CSKR_112174</name>
</gene>